<keyword evidence="2" id="KW-1185">Reference proteome</keyword>
<comment type="caution">
    <text evidence="1">The sequence shown here is derived from an EMBL/GenBank/DDBJ whole genome shotgun (WGS) entry which is preliminary data.</text>
</comment>
<dbReference type="Proteomes" id="UP000245992">
    <property type="component" value="Unassembled WGS sequence"/>
</dbReference>
<protein>
    <submittedName>
        <fullName evidence="1">Uncharacterized protein</fullName>
    </submittedName>
</protein>
<proteinExistence type="predicted"/>
<organism evidence="1 2">
    <name type="scientific">Streptomyces scopuliridis RB72</name>
    <dbReference type="NCBI Taxonomy" id="1440053"/>
    <lineage>
        <taxon>Bacteria</taxon>
        <taxon>Bacillati</taxon>
        <taxon>Actinomycetota</taxon>
        <taxon>Actinomycetes</taxon>
        <taxon>Kitasatosporales</taxon>
        <taxon>Streptomycetaceae</taxon>
        <taxon>Streptomyces</taxon>
    </lineage>
</organism>
<dbReference type="RefSeq" id="WP_030354125.1">
    <property type="nucleotide sequence ID" value="NZ_AZSP01000048.1"/>
</dbReference>
<dbReference type="OrthoDB" id="9981240at2"/>
<sequence length="88" mass="9411">MALTVPEFTQPATQCVISVSSTDAGIGVTIPLHPTQVGAWTDQDLKDKVAALAAALLPFLEPEFTVQSSVWWNTSASELAFRAQIPAR</sequence>
<evidence type="ECO:0000313" key="2">
    <source>
        <dbReference type="Proteomes" id="UP000245992"/>
    </source>
</evidence>
<evidence type="ECO:0000313" key="1">
    <source>
        <dbReference type="EMBL" id="PVE13032.1"/>
    </source>
</evidence>
<gene>
    <name evidence="1" type="ORF">Y717_24465</name>
</gene>
<reference evidence="1 2" key="1">
    <citation type="submission" date="2013-12" db="EMBL/GenBank/DDBJ databases">
        <title>Annotated genome of Streptomyces scopuliridis.</title>
        <authorList>
            <person name="Olson J.B."/>
        </authorList>
    </citation>
    <scope>NUCLEOTIDE SEQUENCE [LARGE SCALE GENOMIC DNA]</scope>
    <source>
        <strain evidence="1 2">RB72</strain>
    </source>
</reference>
<dbReference type="EMBL" id="AZSP01000048">
    <property type="protein sequence ID" value="PVE13032.1"/>
    <property type="molecule type" value="Genomic_DNA"/>
</dbReference>
<accession>A0A2T7TD44</accession>
<dbReference type="AlphaFoldDB" id="A0A2T7TD44"/>
<name>A0A2T7TD44_9ACTN</name>